<sequence length="371" mass="43631">MNICIVNCFDTYEHRVDLLRDAFTSQGHKAIVLASDYKHIDKKRRTEKKNGYIFFHVEAYNKNLSVQRMKSHSHFSRDVTNYIERNIEKIDLIWALIPPNSLVRDLSRIKRNNPKVKLIFDLIDLWPETMPIGKAKSFFPFTYWRDLRNKYLKVADYIVTECNLYRKKLKSFLNGMKVETLYLARPYIEYVPNLHMPDDKISLCYLGSINNIIDIDTIVDIVEQCQKNKPVELHIIGDGENRDSLITKVKATGAEVIYHGKIYSREEKQYILDGCHYGLNIMKDSVCVGLTMKSMDYFEFGLPIINNIHGDTWDIIKRNKCGINYDNHFFLEELSAYNGERRNNARKFFKILLTTDAFNRKLFKIIKIVNI</sequence>
<keyword evidence="1" id="KW-0808">Transferase</keyword>
<dbReference type="AlphaFoldDB" id="A0A1M7G984"/>
<dbReference type="Gene3D" id="3.40.50.2000">
    <property type="entry name" value="Glycogen Phosphorylase B"/>
    <property type="match status" value="1"/>
</dbReference>
<dbReference type="GO" id="GO:0016740">
    <property type="term" value="F:transferase activity"/>
    <property type="evidence" value="ECO:0007669"/>
    <property type="project" value="UniProtKB-KW"/>
</dbReference>
<dbReference type="SUPFAM" id="SSF53756">
    <property type="entry name" value="UDP-Glycosyltransferase/glycogen phosphorylase"/>
    <property type="match status" value="1"/>
</dbReference>
<evidence type="ECO:0000313" key="2">
    <source>
        <dbReference type="Proteomes" id="UP000184394"/>
    </source>
</evidence>
<organism evidence="1 2">
    <name type="scientific">Ruminococcus flavefaciens</name>
    <dbReference type="NCBI Taxonomy" id="1265"/>
    <lineage>
        <taxon>Bacteria</taxon>
        <taxon>Bacillati</taxon>
        <taxon>Bacillota</taxon>
        <taxon>Clostridia</taxon>
        <taxon>Eubacteriales</taxon>
        <taxon>Oscillospiraceae</taxon>
        <taxon>Ruminococcus</taxon>
    </lineage>
</organism>
<accession>A0A1M7G984</accession>
<proteinExistence type="predicted"/>
<dbReference type="Pfam" id="PF13692">
    <property type="entry name" value="Glyco_trans_1_4"/>
    <property type="match status" value="1"/>
</dbReference>
<dbReference type="RefSeq" id="WP_072947782.1">
    <property type="nucleotide sequence ID" value="NZ_FRCT01000001.1"/>
</dbReference>
<dbReference type="EMBL" id="FRCT01000001">
    <property type="protein sequence ID" value="SHM12964.1"/>
    <property type="molecule type" value="Genomic_DNA"/>
</dbReference>
<dbReference type="Proteomes" id="UP000184394">
    <property type="component" value="Unassembled WGS sequence"/>
</dbReference>
<dbReference type="OrthoDB" id="9811902at2"/>
<protein>
    <submittedName>
        <fullName evidence="1">Glycosyltransferase involved in cell wall bisynthesis</fullName>
    </submittedName>
</protein>
<gene>
    <name evidence="1" type="ORF">SAMN04487860_101150</name>
</gene>
<reference evidence="1 2" key="1">
    <citation type="submission" date="2016-11" db="EMBL/GenBank/DDBJ databases">
        <authorList>
            <person name="Jaros S."/>
            <person name="Januszkiewicz K."/>
            <person name="Wedrychowicz H."/>
        </authorList>
    </citation>
    <scope>NUCLEOTIDE SEQUENCE [LARGE SCALE GENOMIC DNA]</scope>
    <source>
        <strain evidence="1 2">Y1</strain>
    </source>
</reference>
<evidence type="ECO:0000313" key="1">
    <source>
        <dbReference type="EMBL" id="SHM12964.1"/>
    </source>
</evidence>
<name>A0A1M7G984_RUMFL</name>